<keyword evidence="9" id="KW-1185">Reference proteome</keyword>
<evidence type="ECO:0000256" key="3">
    <source>
        <dbReference type="ARBA" id="ARBA00022630"/>
    </source>
</evidence>
<keyword evidence="3" id="KW-0285">Flavoprotein</keyword>
<dbReference type="InterPro" id="IPR013786">
    <property type="entry name" value="AcylCoA_DH/ox_N"/>
</dbReference>
<reference evidence="8 9" key="1">
    <citation type="submission" date="2024-10" db="EMBL/GenBank/DDBJ databases">
        <title>The Natural Products Discovery Center: Release of the First 8490 Sequenced Strains for Exploring Actinobacteria Biosynthetic Diversity.</title>
        <authorList>
            <person name="Kalkreuter E."/>
            <person name="Kautsar S.A."/>
            <person name="Yang D."/>
            <person name="Bader C.D."/>
            <person name="Teijaro C.N."/>
            <person name="Fluegel L."/>
            <person name="Davis C.M."/>
            <person name="Simpson J.R."/>
            <person name="Lauterbach L."/>
            <person name="Steele A.D."/>
            <person name="Gui C."/>
            <person name="Meng S."/>
            <person name="Li G."/>
            <person name="Viehrig K."/>
            <person name="Ye F."/>
            <person name="Su P."/>
            <person name="Kiefer A.F."/>
            <person name="Nichols A."/>
            <person name="Cepeda A.J."/>
            <person name="Yan W."/>
            <person name="Fan B."/>
            <person name="Jiang Y."/>
            <person name="Adhikari A."/>
            <person name="Zheng C.-J."/>
            <person name="Schuster L."/>
            <person name="Cowan T.M."/>
            <person name="Smanski M.J."/>
            <person name="Chevrette M.G."/>
            <person name="De Carvalho L.P.S."/>
            <person name="Shen B."/>
        </authorList>
    </citation>
    <scope>NUCLEOTIDE SEQUENCE [LARGE SCALE GENOMIC DNA]</scope>
    <source>
        <strain evidence="8 9">NPDC002593</strain>
    </source>
</reference>
<evidence type="ECO:0000313" key="8">
    <source>
        <dbReference type="EMBL" id="MFF3567248.1"/>
    </source>
</evidence>
<name>A0ABW6RV46_9NOCA</name>
<evidence type="ECO:0000259" key="6">
    <source>
        <dbReference type="Pfam" id="PF00441"/>
    </source>
</evidence>
<dbReference type="Gene3D" id="1.20.140.10">
    <property type="entry name" value="Butyryl-CoA Dehydrogenase, subunit A, domain 3"/>
    <property type="match status" value="1"/>
</dbReference>
<comment type="similarity">
    <text evidence="2">Belongs to the acyl-CoA dehydrogenase family.</text>
</comment>
<dbReference type="PANTHER" id="PTHR43884">
    <property type="entry name" value="ACYL-COA DEHYDROGENASE"/>
    <property type="match status" value="1"/>
</dbReference>
<comment type="cofactor">
    <cofactor evidence="1">
        <name>FAD</name>
        <dbReference type="ChEBI" id="CHEBI:57692"/>
    </cofactor>
</comment>
<dbReference type="GO" id="GO:0016491">
    <property type="term" value="F:oxidoreductase activity"/>
    <property type="evidence" value="ECO:0007669"/>
    <property type="project" value="UniProtKB-KW"/>
</dbReference>
<dbReference type="Pfam" id="PF02771">
    <property type="entry name" value="Acyl-CoA_dh_N"/>
    <property type="match status" value="1"/>
</dbReference>
<dbReference type="InterPro" id="IPR037069">
    <property type="entry name" value="AcylCoA_DH/ox_N_sf"/>
</dbReference>
<dbReference type="SUPFAM" id="SSF47203">
    <property type="entry name" value="Acyl-CoA dehydrogenase C-terminal domain-like"/>
    <property type="match status" value="1"/>
</dbReference>
<dbReference type="InterPro" id="IPR036250">
    <property type="entry name" value="AcylCo_DH-like_C"/>
</dbReference>
<keyword evidence="4" id="KW-0274">FAD</keyword>
<protein>
    <submittedName>
        <fullName evidence="8">Acyl-CoA dehydrogenase family protein</fullName>
        <ecNumber evidence="8">1.-.-.-</ecNumber>
    </submittedName>
</protein>
<dbReference type="EC" id="1.-.-.-" evidence="8"/>
<evidence type="ECO:0000256" key="5">
    <source>
        <dbReference type="ARBA" id="ARBA00023002"/>
    </source>
</evidence>
<feature type="domain" description="Acyl-CoA dehydrogenase/oxidase C-terminal" evidence="6">
    <location>
        <begin position="224"/>
        <end position="359"/>
    </location>
</feature>
<dbReference type="InterPro" id="IPR009100">
    <property type="entry name" value="AcylCoA_DH/oxidase_NM_dom_sf"/>
</dbReference>
<dbReference type="CDD" id="cd00567">
    <property type="entry name" value="ACAD"/>
    <property type="match status" value="1"/>
</dbReference>
<accession>A0ABW6RV46</accession>
<organism evidence="8 9">
    <name type="scientific">Nocardia jiangxiensis</name>
    <dbReference type="NCBI Taxonomy" id="282685"/>
    <lineage>
        <taxon>Bacteria</taxon>
        <taxon>Bacillati</taxon>
        <taxon>Actinomycetota</taxon>
        <taxon>Actinomycetes</taxon>
        <taxon>Mycobacteriales</taxon>
        <taxon>Nocardiaceae</taxon>
        <taxon>Nocardia</taxon>
    </lineage>
</organism>
<keyword evidence="5 8" id="KW-0560">Oxidoreductase</keyword>
<dbReference type="Proteomes" id="UP001601992">
    <property type="component" value="Unassembled WGS sequence"/>
</dbReference>
<feature type="domain" description="Acyl-CoA dehydrogenase/oxidase N-terminal" evidence="7">
    <location>
        <begin position="17"/>
        <end position="107"/>
    </location>
</feature>
<dbReference type="InterPro" id="IPR009075">
    <property type="entry name" value="AcylCo_DH/oxidase_C"/>
</dbReference>
<evidence type="ECO:0000256" key="4">
    <source>
        <dbReference type="ARBA" id="ARBA00022827"/>
    </source>
</evidence>
<dbReference type="PANTHER" id="PTHR43884:SF20">
    <property type="entry name" value="ACYL-COA DEHYDROGENASE FADE28"/>
    <property type="match status" value="1"/>
</dbReference>
<dbReference type="RefSeq" id="WP_040825614.1">
    <property type="nucleotide sequence ID" value="NZ_JBIAQY010000002.1"/>
</dbReference>
<comment type="caution">
    <text evidence="8">The sequence shown here is derived from an EMBL/GenBank/DDBJ whole genome shotgun (WGS) entry which is preliminary data.</text>
</comment>
<dbReference type="Pfam" id="PF00441">
    <property type="entry name" value="Acyl-CoA_dh_1"/>
    <property type="match status" value="1"/>
</dbReference>
<evidence type="ECO:0000256" key="2">
    <source>
        <dbReference type="ARBA" id="ARBA00009347"/>
    </source>
</evidence>
<evidence type="ECO:0000256" key="1">
    <source>
        <dbReference type="ARBA" id="ARBA00001974"/>
    </source>
</evidence>
<dbReference type="Gene3D" id="1.10.540.10">
    <property type="entry name" value="Acyl-CoA dehydrogenase/oxidase, N-terminal domain"/>
    <property type="match status" value="1"/>
</dbReference>
<proteinExistence type="inferred from homology"/>
<evidence type="ECO:0000259" key="7">
    <source>
        <dbReference type="Pfam" id="PF02771"/>
    </source>
</evidence>
<dbReference type="SUPFAM" id="SSF56645">
    <property type="entry name" value="Acyl-CoA dehydrogenase NM domain-like"/>
    <property type="match status" value="1"/>
</dbReference>
<evidence type="ECO:0000313" key="9">
    <source>
        <dbReference type="Proteomes" id="UP001601992"/>
    </source>
</evidence>
<dbReference type="EMBL" id="JBIAQY010000002">
    <property type="protein sequence ID" value="MFF3567248.1"/>
    <property type="molecule type" value="Genomic_DNA"/>
</dbReference>
<gene>
    <name evidence="8" type="ORF">ACFYXQ_05640</name>
</gene>
<sequence>MTGTVGDTVDFTEIHDELRSVARDVLASRDAAELTSGRLADLGWLGLEISDELGGAGASFAETAIVLEEFGRAVAGGYLGAALGAGACGLLAETADHENLLRTLASGETMTAVALDTVPDDSAGAPSPFHLRTASGGLLLSGRAEFVPDAMTADRILLVADDPHGVPVIVAVDPHELVCADQPVLDETRSFGIVTADDVAAPPDSVWRFAGEPEVAVRSLRDRAALSIACDSLGLSVAMLDATTAYVSVREQFGRPVGSFQAVKHACADMLVRITIARHLVADAVRQVADADPDAWVAVSMAKSHSCAAAVDIAGVAMQLHGGIGYTWESGIHRYHKRAMLNRALFGSPAAHRRRLAGRYGNTDG</sequence>